<proteinExistence type="predicted"/>
<accession>A0A815UX12</accession>
<evidence type="ECO:0000313" key="2">
    <source>
        <dbReference type="Proteomes" id="UP000663845"/>
    </source>
</evidence>
<protein>
    <submittedName>
        <fullName evidence="1">Uncharacterized protein</fullName>
    </submittedName>
</protein>
<evidence type="ECO:0000313" key="1">
    <source>
        <dbReference type="EMBL" id="CAF1524721.1"/>
    </source>
</evidence>
<reference evidence="1" key="1">
    <citation type="submission" date="2021-02" db="EMBL/GenBank/DDBJ databases">
        <authorList>
            <person name="Nowell W R."/>
        </authorList>
    </citation>
    <scope>NUCLEOTIDE SEQUENCE</scope>
</reference>
<comment type="caution">
    <text evidence="1">The sequence shown here is derived from an EMBL/GenBank/DDBJ whole genome shotgun (WGS) entry which is preliminary data.</text>
</comment>
<dbReference type="EMBL" id="CAJNOG010003067">
    <property type="protein sequence ID" value="CAF1524721.1"/>
    <property type="molecule type" value="Genomic_DNA"/>
</dbReference>
<organism evidence="1 2">
    <name type="scientific">Adineta steineri</name>
    <dbReference type="NCBI Taxonomy" id="433720"/>
    <lineage>
        <taxon>Eukaryota</taxon>
        <taxon>Metazoa</taxon>
        <taxon>Spiralia</taxon>
        <taxon>Gnathifera</taxon>
        <taxon>Rotifera</taxon>
        <taxon>Eurotatoria</taxon>
        <taxon>Bdelloidea</taxon>
        <taxon>Adinetida</taxon>
        <taxon>Adinetidae</taxon>
        <taxon>Adineta</taxon>
    </lineage>
</organism>
<name>A0A815UX12_9BILA</name>
<sequence length="136" mass="16006">MLIDESDALKNNIGQFISINSIFSTNKQRTAALFLLRDITTQIDSERILFEIDADPKIVNTKLFANISKNSHFSNELQVFFISSSIFRLNNINRNDDKIWIIKMTLCNNDEHDLKQVLIYIYIYETINFRTFKYTL</sequence>
<gene>
    <name evidence="1" type="ORF">JYZ213_LOCUS44779</name>
</gene>
<dbReference type="AlphaFoldDB" id="A0A815UX12"/>
<dbReference type="Proteomes" id="UP000663845">
    <property type="component" value="Unassembled WGS sequence"/>
</dbReference>